<feature type="domain" description="Methyltransferase type 11" evidence="1">
    <location>
        <begin position="68"/>
        <end position="151"/>
    </location>
</feature>
<keyword evidence="3" id="KW-1185">Reference proteome</keyword>
<dbReference type="InterPro" id="IPR050508">
    <property type="entry name" value="Methyltransf_Superfamily"/>
</dbReference>
<evidence type="ECO:0000313" key="3">
    <source>
        <dbReference type="Proteomes" id="UP001501436"/>
    </source>
</evidence>
<dbReference type="Proteomes" id="UP001501436">
    <property type="component" value="Unassembled WGS sequence"/>
</dbReference>
<name>A0ABP9FYG7_9SPHI</name>
<dbReference type="InterPro" id="IPR029063">
    <property type="entry name" value="SAM-dependent_MTases_sf"/>
</dbReference>
<dbReference type="EMBL" id="BAABJI010000002">
    <property type="protein sequence ID" value="GAA4914509.1"/>
    <property type="molecule type" value="Genomic_DNA"/>
</dbReference>
<accession>A0ABP9FYG7</accession>
<gene>
    <name evidence="2" type="ORF">GCM10023313_17370</name>
</gene>
<dbReference type="Pfam" id="PF08241">
    <property type="entry name" value="Methyltransf_11"/>
    <property type="match status" value="1"/>
</dbReference>
<sequence>MELKQNGDFWLMTRSLTNWQGRKEWFFNREHTDTYEQWYEGRYKRAEVWQKKVMAQLLKKDARVKELLEFGCGTTRFTRWWHEIGIEATGGDLSPFMLGQAVHLFKGDLVNADSHYMPFKDHTFDAVAFITTFEYYRDPVQVIREAARVGRYGIAFGMMNRNSPKVLRRRVQQIFGKNPFYVTATFYTPGMLIEKIEEALQGRNYSLEWTCTGLPEWFPVQQWNVPVGDFFGLYVKFNDKT</sequence>
<evidence type="ECO:0000313" key="2">
    <source>
        <dbReference type="EMBL" id="GAA4914509.1"/>
    </source>
</evidence>
<comment type="caution">
    <text evidence="2">The sequence shown here is derived from an EMBL/GenBank/DDBJ whole genome shotgun (WGS) entry which is preliminary data.</text>
</comment>
<dbReference type="RefSeq" id="WP_345330718.1">
    <property type="nucleotide sequence ID" value="NZ_BAABJI010000002.1"/>
</dbReference>
<reference evidence="3" key="1">
    <citation type="journal article" date="2019" name="Int. J. Syst. Evol. Microbiol.">
        <title>The Global Catalogue of Microorganisms (GCM) 10K type strain sequencing project: providing services to taxonomists for standard genome sequencing and annotation.</title>
        <authorList>
            <consortium name="The Broad Institute Genomics Platform"/>
            <consortium name="The Broad Institute Genome Sequencing Center for Infectious Disease"/>
            <person name="Wu L."/>
            <person name="Ma J."/>
        </authorList>
    </citation>
    <scope>NUCLEOTIDE SEQUENCE [LARGE SCALE GENOMIC DNA]</scope>
    <source>
        <strain evidence="3">JCM 18283</strain>
    </source>
</reference>
<dbReference type="Gene3D" id="3.40.50.150">
    <property type="entry name" value="Vaccinia Virus protein VP39"/>
    <property type="match status" value="1"/>
</dbReference>
<dbReference type="InterPro" id="IPR013216">
    <property type="entry name" value="Methyltransf_11"/>
</dbReference>
<protein>
    <recommendedName>
        <fullName evidence="1">Methyltransferase type 11 domain-containing protein</fullName>
    </recommendedName>
</protein>
<proteinExistence type="predicted"/>
<evidence type="ECO:0000259" key="1">
    <source>
        <dbReference type="Pfam" id="PF08241"/>
    </source>
</evidence>
<organism evidence="2 3">
    <name type="scientific">Mucilaginibacter defluvii</name>
    <dbReference type="NCBI Taxonomy" id="1196019"/>
    <lineage>
        <taxon>Bacteria</taxon>
        <taxon>Pseudomonadati</taxon>
        <taxon>Bacteroidota</taxon>
        <taxon>Sphingobacteriia</taxon>
        <taxon>Sphingobacteriales</taxon>
        <taxon>Sphingobacteriaceae</taxon>
        <taxon>Mucilaginibacter</taxon>
    </lineage>
</organism>
<dbReference type="SUPFAM" id="SSF53335">
    <property type="entry name" value="S-adenosyl-L-methionine-dependent methyltransferases"/>
    <property type="match status" value="1"/>
</dbReference>
<dbReference type="PANTHER" id="PTHR42912">
    <property type="entry name" value="METHYLTRANSFERASE"/>
    <property type="match status" value="1"/>
</dbReference>